<dbReference type="PROSITE" id="PS51318">
    <property type="entry name" value="TAT"/>
    <property type="match status" value="1"/>
</dbReference>
<dbReference type="InterPro" id="IPR032093">
    <property type="entry name" value="PhoD_N"/>
</dbReference>
<dbReference type="Proteomes" id="UP000321490">
    <property type="component" value="Unassembled WGS sequence"/>
</dbReference>
<gene>
    <name evidence="4" type="ORF">JD78_01700</name>
</gene>
<evidence type="ECO:0000259" key="3">
    <source>
        <dbReference type="Pfam" id="PF16655"/>
    </source>
</evidence>
<dbReference type="RefSeq" id="WP_153362365.1">
    <property type="nucleotide sequence ID" value="NZ_JABGDC010000222.1"/>
</dbReference>
<dbReference type="Gene3D" id="2.60.40.380">
    <property type="entry name" value="Purple acid phosphatase-like, N-terminal"/>
    <property type="match status" value="1"/>
</dbReference>
<dbReference type="InterPro" id="IPR038607">
    <property type="entry name" value="PhoD-like_sf"/>
</dbReference>
<sequence>MSLDAPLSRRTVFKGGAAAAAAVTLASLTPEAARAAVAETARSGVFGFGVASGDPTATELLIWTRVTPTPESLPGSRRGPAVPVRWEVAADEAFTEIVRSGNVVADVSRDHTVKVVVNRLTPYTRYFYRFTCAGQTSPVGRTQTAPDEPGQTHALRMAFVSCSNYTGGYFTAYRGIAARDDLDFVLHLGDYLYEYGNSPRVAGATGSGDRYGPNALIGIRDHEPVHEMVSLEDYRLRHALYKTDPDLQRAHQQHPWIVIFDDHEITNDAYDFGAENHERDDDPDSPYTEPGKPDGIKPEGDFLFRRAKAFQAYLEWMPIREPAMWQPLPSKGRQFFRRFSFGDLAELSVIETRQNRSEQVPATVDGAVNPALADPRRHLPEPPQLDWLTTGLRTGRTDWHLVGNQTVFARVFAVPRPGTVPGSVFNADQWDGYQADQRAVLDAMAAAGTDPVVLTGDIHSSWANDLPTDVTAYPANGNSVGVEFVCPSVTSNGFKEAVGSAAAATATTAAFQAANPWVRYLEGIGHGFVVLDVTPERVQADYWFIRSNGDKGLAVDPRLDPQATVGYETSFASVKGSRKISGPVGQLGARSDTPRSARVPATR</sequence>
<evidence type="ECO:0000256" key="1">
    <source>
        <dbReference type="SAM" id="MobiDB-lite"/>
    </source>
</evidence>
<feature type="domain" description="PhoD-like phosphatase metallophosphatase" evidence="2">
    <location>
        <begin position="157"/>
        <end position="542"/>
    </location>
</feature>
<feature type="region of interest" description="Disordered" evidence="1">
    <location>
        <begin position="273"/>
        <end position="298"/>
    </location>
</feature>
<dbReference type="InterPro" id="IPR018946">
    <property type="entry name" value="PhoD-like_MPP"/>
</dbReference>
<protein>
    <submittedName>
        <fullName evidence="4">Alkaline phosphatase D</fullName>
    </submittedName>
</protein>
<dbReference type="InterPro" id="IPR006311">
    <property type="entry name" value="TAT_signal"/>
</dbReference>
<evidence type="ECO:0000313" key="5">
    <source>
        <dbReference type="Proteomes" id="UP000321490"/>
    </source>
</evidence>
<keyword evidence="5" id="KW-1185">Reference proteome</keyword>
<evidence type="ECO:0000313" key="4">
    <source>
        <dbReference type="EMBL" id="TWH73177.1"/>
    </source>
</evidence>
<dbReference type="PANTHER" id="PTHR43606:SF2">
    <property type="entry name" value="ALKALINE PHOSPHATASE FAMILY PROTEIN (AFU_ORTHOLOGUE AFUA_5G03860)"/>
    <property type="match status" value="1"/>
</dbReference>
<evidence type="ECO:0000259" key="2">
    <source>
        <dbReference type="Pfam" id="PF09423"/>
    </source>
</evidence>
<organism evidence="4 5">
    <name type="scientific">Modestobacter roseus</name>
    <dbReference type="NCBI Taxonomy" id="1181884"/>
    <lineage>
        <taxon>Bacteria</taxon>
        <taxon>Bacillati</taxon>
        <taxon>Actinomycetota</taxon>
        <taxon>Actinomycetes</taxon>
        <taxon>Geodermatophilales</taxon>
        <taxon>Geodermatophilaceae</taxon>
        <taxon>Modestobacter</taxon>
    </lineage>
</organism>
<reference evidence="4 5" key="1">
    <citation type="submission" date="2019-07" db="EMBL/GenBank/DDBJ databases">
        <title>R&amp;d 2014.</title>
        <authorList>
            <person name="Klenk H.-P."/>
        </authorList>
    </citation>
    <scope>NUCLEOTIDE SEQUENCE [LARGE SCALE GENOMIC DNA]</scope>
    <source>
        <strain evidence="4 5">DSM 45764</strain>
    </source>
</reference>
<dbReference type="CDD" id="cd07389">
    <property type="entry name" value="MPP_PhoD"/>
    <property type="match status" value="1"/>
</dbReference>
<dbReference type="PANTHER" id="PTHR43606">
    <property type="entry name" value="PHOSPHATASE, PUTATIVE (AFU_ORTHOLOGUE AFUA_6G08710)-RELATED"/>
    <property type="match status" value="1"/>
</dbReference>
<dbReference type="Gene3D" id="3.60.21.70">
    <property type="entry name" value="PhoD-like phosphatase"/>
    <property type="match status" value="1"/>
</dbReference>
<feature type="domain" description="Phospholipase D N-terminal" evidence="3">
    <location>
        <begin position="49"/>
        <end position="144"/>
    </location>
</feature>
<name>A0A562IQ76_9ACTN</name>
<comment type="caution">
    <text evidence="4">The sequence shown here is derived from an EMBL/GenBank/DDBJ whole genome shotgun (WGS) entry which is preliminary data.</text>
</comment>
<dbReference type="EMBL" id="VLKF01000001">
    <property type="protein sequence ID" value="TWH73177.1"/>
    <property type="molecule type" value="Genomic_DNA"/>
</dbReference>
<proteinExistence type="predicted"/>
<accession>A0A562IQ76</accession>
<dbReference type="AlphaFoldDB" id="A0A562IQ76"/>
<feature type="region of interest" description="Disordered" evidence="1">
    <location>
        <begin position="577"/>
        <end position="603"/>
    </location>
</feature>
<dbReference type="InterPro" id="IPR029052">
    <property type="entry name" value="Metallo-depent_PP-like"/>
</dbReference>
<dbReference type="OrthoDB" id="3497025at2"/>
<dbReference type="SUPFAM" id="SSF56300">
    <property type="entry name" value="Metallo-dependent phosphatases"/>
    <property type="match status" value="1"/>
</dbReference>
<dbReference type="Pfam" id="PF09423">
    <property type="entry name" value="PhoD"/>
    <property type="match status" value="1"/>
</dbReference>
<dbReference type="Pfam" id="PF16655">
    <property type="entry name" value="PhoD_N"/>
    <property type="match status" value="1"/>
</dbReference>
<dbReference type="InterPro" id="IPR052900">
    <property type="entry name" value="Phospholipid_Metab_Enz"/>
</dbReference>